<dbReference type="InterPro" id="IPR000835">
    <property type="entry name" value="HTH_MarR-typ"/>
</dbReference>
<dbReference type="InterPro" id="IPR012318">
    <property type="entry name" value="HTH_CRP"/>
</dbReference>
<protein>
    <submittedName>
        <fullName evidence="4">ROK family protein</fullName>
    </submittedName>
</protein>
<evidence type="ECO:0000313" key="5">
    <source>
        <dbReference type="Proteomes" id="UP000280444"/>
    </source>
</evidence>
<sequence length="414" mass="43293">MRLHSLASTPLTPCPQPGTRTPAASGVTAHNLRAKNLSLVLRQILANPGTISRANIANYTGTTRATISRLVDELISAGLIEELAPSSEPSRGRPAIRLQPQAERYCALGLEVNVSILKAQLIDLSGEILAFASCPNPSLTDPATTMAALSELGQEVLDRYAATPMTFIGSALALPGIISTEMVAKAPNLQWENLPFTELLAPIANLYPRLVTNEADLAAYAIAHPRPGVPGGPASFIYVSGEVGVGAGIVLHHAPLSGTNGWAGEIGHICVDPTGPACKCGAIGCLESFLGRQALARHAKLPENTPPREVCDEADAGNADAQAALQQGAVALGRALSAAVNLTDIPLVILGGNLADIAPHIRETAEEIMSKRILQSAWTHPTIEVLDDSANLSVTGAAHRVLQDLVDDPARYIP</sequence>
<gene>
    <name evidence="4" type="ORF">EII11_06015</name>
</gene>
<feature type="region of interest" description="Disordered" evidence="2">
    <location>
        <begin position="1"/>
        <end position="26"/>
    </location>
</feature>
<dbReference type="InterPro" id="IPR036390">
    <property type="entry name" value="WH_DNA-bd_sf"/>
</dbReference>
<name>A0A3P1SEI6_9ACTO</name>
<dbReference type="RefSeq" id="WP_124870085.1">
    <property type="nucleotide sequence ID" value="NZ_RQZF01000004.1"/>
</dbReference>
<accession>A0A3P1SEI6</accession>
<dbReference type="GO" id="GO:0003700">
    <property type="term" value="F:DNA-binding transcription factor activity"/>
    <property type="evidence" value="ECO:0007669"/>
    <property type="project" value="InterPro"/>
</dbReference>
<dbReference type="OrthoDB" id="3225083at2"/>
<organism evidence="4 5">
    <name type="scientific">Schaalia canis</name>
    <dbReference type="NCBI Taxonomy" id="100469"/>
    <lineage>
        <taxon>Bacteria</taxon>
        <taxon>Bacillati</taxon>
        <taxon>Actinomycetota</taxon>
        <taxon>Actinomycetes</taxon>
        <taxon>Actinomycetales</taxon>
        <taxon>Actinomycetaceae</taxon>
        <taxon>Schaalia</taxon>
    </lineage>
</organism>
<proteinExistence type="inferred from homology"/>
<keyword evidence="5" id="KW-1185">Reference proteome</keyword>
<dbReference type="InterPro" id="IPR036388">
    <property type="entry name" value="WH-like_DNA-bd_sf"/>
</dbReference>
<dbReference type="GO" id="GO:0003677">
    <property type="term" value="F:DNA binding"/>
    <property type="evidence" value="ECO:0007669"/>
    <property type="project" value="InterPro"/>
</dbReference>
<dbReference type="Gene3D" id="3.30.420.40">
    <property type="match status" value="2"/>
</dbReference>
<dbReference type="Gene3D" id="1.10.10.10">
    <property type="entry name" value="Winged helix-like DNA-binding domain superfamily/Winged helix DNA-binding domain"/>
    <property type="match status" value="1"/>
</dbReference>
<comment type="similarity">
    <text evidence="1">Belongs to the ROK (NagC/XylR) family.</text>
</comment>
<dbReference type="Pfam" id="PF00480">
    <property type="entry name" value="ROK"/>
    <property type="match status" value="1"/>
</dbReference>
<dbReference type="Proteomes" id="UP000280444">
    <property type="component" value="Unassembled WGS sequence"/>
</dbReference>
<reference evidence="4 5" key="1">
    <citation type="submission" date="2018-11" db="EMBL/GenBank/DDBJ databases">
        <title>Genomes From Bacteria Associated with the Canine Oral Cavity: a Test Case for Automated Genome-Based Taxonomic Assignment.</title>
        <authorList>
            <person name="Coil D.A."/>
            <person name="Jospin G."/>
            <person name="Darling A.E."/>
            <person name="Wallis C."/>
            <person name="Davis I.J."/>
            <person name="Harris S."/>
            <person name="Eisen J.A."/>
            <person name="Holcombe L.J."/>
            <person name="O'Flynn C."/>
        </authorList>
    </citation>
    <scope>NUCLEOTIDE SEQUENCE [LARGE SCALE GENOMIC DNA]</scope>
    <source>
        <strain evidence="4 5">OH770</strain>
    </source>
</reference>
<dbReference type="EMBL" id="RQZF01000004">
    <property type="protein sequence ID" value="RRC95444.1"/>
    <property type="molecule type" value="Genomic_DNA"/>
</dbReference>
<feature type="compositionally biased region" description="Polar residues" evidence="2">
    <location>
        <begin position="1"/>
        <end position="11"/>
    </location>
</feature>
<evidence type="ECO:0000256" key="2">
    <source>
        <dbReference type="SAM" id="MobiDB-lite"/>
    </source>
</evidence>
<dbReference type="InterPro" id="IPR000600">
    <property type="entry name" value="ROK"/>
</dbReference>
<dbReference type="SUPFAM" id="SSF53067">
    <property type="entry name" value="Actin-like ATPase domain"/>
    <property type="match status" value="2"/>
</dbReference>
<dbReference type="PANTHER" id="PTHR18964">
    <property type="entry name" value="ROK (REPRESSOR, ORF, KINASE) FAMILY"/>
    <property type="match status" value="1"/>
</dbReference>
<evidence type="ECO:0000313" key="4">
    <source>
        <dbReference type="EMBL" id="RRC95444.1"/>
    </source>
</evidence>
<evidence type="ECO:0000256" key="1">
    <source>
        <dbReference type="ARBA" id="ARBA00006479"/>
    </source>
</evidence>
<dbReference type="PANTHER" id="PTHR18964:SF149">
    <property type="entry name" value="BIFUNCTIONAL UDP-N-ACETYLGLUCOSAMINE 2-EPIMERASE_N-ACETYLMANNOSAMINE KINASE"/>
    <property type="match status" value="1"/>
</dbReference>
<dbReference type="SUPFAM" id="SSF46785">
    <property type="entry name" value="Winged helix' DNA-binding domain"/>
    <property type="match status" value="1"/>
</dbReference>
<dbReference type="InterPro" id="IPR043129">
    <property type="entry name" value="ATPase_NBD"/>
</dbReference>
<comment type="caution">
    <text evidence="4">The sequence shown here is derived from an EMBL/GenBank/DDBJ whole genome shotgun (WGS) entry which is preliminary data.</text>
</comment>
<dbReference type="CDD" id="cd00092">
    <property type="entry name" value="HTH_CRP"/>
    <property type="match status" value="1"/>
</dbReference>
<dbReference type="Pfam" id="PF12802">
    <property type="entry name" value="MarR_2"/>
    <property type="match status" value="1"/>
</dbReference>
<dbReference type="AlphaFoldDB" id="A0A3P1SEI6"/>
<evidence type="ECO:0000259" key="3">
    <source>
        <dbReference type="SMART" id="SM00419"/>
    </source>
</evidence>
<feature type="domain" description="HTH crp-type" evidence="3">
    <location>
        <begin position="42"/>
        <end position="100"/>
    </location>
</feature>
<dbReference type="SMART" id="SM00419">
    <property type="entry name" value="HTH_CRP"/>
    <property type="match status" value="1"/>
</dbReference>